<dbReference type="Proteomes" id="UP001552299">
    <property type="component" value="Unassembled WGS sequence"/>
</dbReference>
<feature type="region of interest" description="Disordered" evidence="1">
    <location>
        <begin position="153"/>
        <end position="176"/>
    </location>
</feature>
<dbReference type="AlphaFoldDB" id="A0ABD0V4X5"/>
<name>A0ABD0V4X5_DENTH</name>
<organism evidence="2 3">
    <name type="scientific">Dendrobium thyrsiflorum</name>
    <name type="common">Pinecone-like raceme dendrobium</name>
    <name type="synonym">Orchid</name>
    <dbReference type="NCBI Taxonomy" id="117978"/>
    <lineage>
        <taxon>Eukaryota</taxon>
        <taxon>Viridiplantae</taxon>
        <taxon>Streptophyta</taxon>
        <taxon>Embryophyta</taxon>
        <taxon>Tracheophyta</taxon>
        <taxon>Spermatophyta</taxon>
        <taxon>Magnoliopsida</taxon>
        <taxon>Liliopsida</taxon>
        <taxon>Asparagales</taxon>
        <taxon>Orchidaceae</taxon>
        <taxon>Epidendroideae</taxon>
        <taxon>Malaxideae</taxon>
        <taxon>Dendrobiinae</taxon>
        <taxon>Dendrobium</taxon>
    </lineage>
</organism>
<comment type="caution">
    <text evidence="2">The sequence shown here is derived from an EMBL/GenBank/DDBJ whole genome shotgun (WGS) entry which is preliminary data.</text>
</comment>
<evidence type="ECO:0000313" key="2">
    <source>
        <dbReference type="EMBL" id="KAL0920102.1"/>
    </source>
</evidence>
<protein>
    <submittedName>
        <fullName evidence="2">Uncharacterized protein</fullName>
    </submittedName>
</protein>
<evidence type="ECO:0000256" key="1">
    <source>
        <dbReference type="SAM" id="MobiDB-lite"/>
    </source>
</evidence>
<gene>
    <name evidence="2" type="ORF">M5K25_009212</name>
</gene>
<accession>A0ABD0V4X5</accession>
<evidence type="ECO:0000313" key="3">
    <source>
        <dbReference type="Proteomes" id="UP001552299"/>
    </source>
</evidence>
<sequence length="329" mass="37588">MVFDSEENKDRSNLVIPCNEEKKNQRYYVFDGLFLMNELNYYLATVPYVSPNLSTCQMKIGTSQIVKLVVTRVIYYDGDFSSSLRNKLEDKGTYGKRKVEVLEREIGQLKSNFVEKISDFENQFASVHEKMEGKFTVVEEMLKKFIEAKPKKATSETRETIGGQGGGGNPNPIRGGENQEVEILEEEDEMTHLEPISREDMSSGYERRGADFARRGVDYERRGISKEEEDQLYWSSLNERQKEEEMLDLLDVDEANARRRYLLGDSPLFSSQIPAAEAAAGEYPGEQRINSVQGLDPSIECVLESAFFIKMERGQSTNATNQLWVQTLL</sequence>
<proteinExistence type="predicted"/>
<keyword evidence="3" id="KW-1185">Reference proteome</keyword>
<reference evidence="2 3" key="1">
    <citation type="journal article" date="2024" name="Plant Biotechnol. J.">
        <title>Dendrobium thyrsiflorum genome and its molecular insights into genes involved in important horticultural traits.</title>
        <authorList>
            <person name="Chen B."/>
            <person name="Wang J.Y."/>
            <person name="Zheng P.J."/>
            <person name="Li K.L."/>
            <person name="Liang Y.M."/>
            <person name="Chen X.F."/>
            <person name="Zhang C."/>
            <person name="Zhao X."/>
            <person name="He X."/>
            <person name="Zhang G.Q."/>
            <person name="Liu Z.J."/>
            <person name="Xu Q."/>
        </authorList>
    </citation>
    <scope>NUCLEOTIDE SEQUENCE [LARGE SCALE GENOMIC DNA]</scope>
    <source>
        <strain evidence="2">GZMU011</strain>
    </source>
</reference>
<dbReference type="EMBL" id="JANQDX010000008">
    <property type="protein sequence ID" value="KAL0920102.1"/>
    <property type="molecule type" value="Genomic_DNA"/>
</dbReference>